<evidence type="ECO:0000259" key="1">
    <source>
        <dbReference type="Pfam" id="PF06032"/>
    </source>
</evidence>
<protein>
    <recommendedName>
        <fullName evidence="5">DUF917 domain-containing protein</fullName>
    </recommendedName>
</protein>
<dbReference type="SUPFAM" id="SSF160991">
    <property type="entry name" value="CV3147-like"/>
    <property type="match status" value="1"/>
</dbReference>
<evidence type="ECO:0008006" key="5">
    <source>
        <dbReference type="Google" id="ProtNLM"/>
    </source>
</evidence>
<evidence type="ECO:0000313" key="4">
    <source>
        <dbReference type="Proteomes" id="UP000199120"/>
    </source>
</evidence>
<dbReference type="InterPro" id="IPR027479">
    <property type="entry name" value="S-Me-THD_N_sf"/>
</dbReference>
<feature type="domain" description="S-Me-THD N-terminal" evidence="1">
    <location>
        <begin position="9"/>
        <end position="170"/>
    </location>
</feature>
<dbReference type="InterPro" id="IPR010318">
    <property type="entry name" value="S-Me-THD_N"/>
</dbReference>
<gene>
    <name evidence="3" type="ORF">SAMN05192542_104588</name>
</gene>
<dbReference type="EMBL" id="FOAJ01000004">
    <property type="protein sequence ID" value="SEL05266.1"/>
    <property type="molecule type" value="Genomic_DNA"/>
</dbReference>
<accession>A0A1H7M205</accession>
<dbReference type="STRING" id="416943.SAMN05445871_3588"/>
<dbReference type="InterPro" id="IPR048350">
    <property type="entry name" value="S-Me-THD-like_C"/>
</dbReference>
<proteinExistence type="predicted"/>
<dbReference type="Gene3D" id="2.40.390.10">
    <property type="entry name" value="CV3147-like"/>
    <property type="match status" value="1"/>
</dbReference>
<dbReference type="AlphaFoldDB" id="A0A1H7M205"/>
<dbReference type="Gene3D" id="3.40.1610.10">
    <property type="entry name" value="CV3147-like domain"/>
    <property type="match status" value="1"/>
</dbReference>
<dbReference type="OrthoDB" id="7441206at2"/>
<dbReference type="InterPro" id="IPR024071">
    <property type="entry name" value="S-Me-THD_C_sf"/>
</dbReference>
<reference evidence="4" key="1">
    <citation type="submission" date="2016-10" db="EMBL/GenBank/DDBJ databases">
        <authorList>
            <person name="Varghese N."/>
            <person name="Submissions S."/>
        </authorList>
    </citation>
    <scope>NUCLEOTIDE SEQUENCE [LARGE SCALE GENOMIC DNA]</scope>
    <source>
        <strain evidence="4">LMG 26416</strain>
    </source>
</reference>
<dbReference type="RefSeq" id="WP_090547464.1">
    <property type="nucleotide sequence ID" value="NZ_FNSR01000002.1"/>
</dbReference>
<name>A0A1H7M205_9BURK</name>
<dbReference type="Proteomes" id="UP000199120">
    <property type="component" value="Unassembled WGS sequence"/>
</dbReference>
<evidence type="ECO:0000259" key="2">
    <source>
        <dbReference type="Pfam" id="PF20906"/>
    </source>
</evidence>
<organism evidence="3 4">
    <name type="scientific">Paraburkholderia caballeronis</name>
    <dbReference type="NCBI Taxonomy" id="416943"/>
    <lineage>
        <taxon>Bacteria</taxon>
        <taxon>Pseudomonadati</taxon>
        <taxon>Pseudomonadota</taxon>
        <taxon>Betaproteobacteria</taxon>
        <taxon>Burkholderiales</taxon>
        <taxon>Burkholderiaceae</taxon>
        <taxon>Paraburkholderia</taxon>
    </lineage>
</organism>
<evidence type="ECO:0000313" key="3">
    <source>
        <dbReference type="EMBL" id="SEL05266.1"/>
    </source>
</evidence>
<dbReference type="Pfam" id="PF06032">
    <property type="entry name" value="S-Me-THD_N"/>
    <property type="match status" value="1"/>
</dbReference>
<keyword evidence="4" id="KW-1185">Reference proteome</keyword>
<feature type="domain" description="S-Me-THD-like C-terminal" evidence="2">
    <location>
        <begin position="193"/>
        <end position="377"/>
    </location>
</feature>
<sequence length="410" mass="42820">MAKQLVQRDLMSLALGGAFFGSGGGGTIVSAQHLATQFVRGDYYPVDTVEVVSVEEASGPDAKGEAVMVAYLGAPEAINSALYPTGPELAVRNVRDRLASEGRKLAYIVPPESGALGFVVACLVAAKLGLAVIDADGAGRAVPSLPMLTYAASEIDPRPAFLVSQGGLCVELNVTPRSGNRGDAGHQQDVSVIVEQMMRPIVGDPEFGQFGGLAIWVMTPSQLGGATPIRGTLTRALELGAIVAAGDIRTPAQMIDYLAARCGLRARAVSEAGEFSTAAVDTSGGFDVGRICVTSGAHTYTVIYENESLLAWDSLAPQPILTAPDSLAWFVEGDGQRVFTNGDLVLEDGSLNPVVKGRRVTLLGWQAEPELRVAGGLILDSFLDELQKLGYLGPYVPLAMTHAPLEGGAQ</sequence>
<dbReference type="Pfam" id="PF20906">
    <property type="entry name" value="S-Me-THD_C"/>
    <property type="match status" value="1"/>
</dbReference>